<dbReference type="GO" id="GO:0006338">
    <property type="term" value="P:chromatin remodeling"/>
    <property type="evidence" value="ECO:0007669"/>
    <property type="project" value="TreeGrafter"/>
</dbReference>
<dbReference type="PANTHER" id="PTHR46003">
    <property type="entry name" value="HOST CELL FACTOR"/>
    <property type="match status" value="1"/>
</dbReference>
<dbReference type="EMBL" id="DF143327">
    <property type="protein sequence ID" value="GAA52639.1"/>
    <property type="molecule type" value="Genomic_DNA"/>
</dbReference>
<dbReference type="InterPro" id="IPR015915">
    <property type="entry name" value="Kelch-typ_b-propeller"/>
</dbReference>
<evidence type="ECO:0000313" key="2">
    <source>
        <dbReference type="Proteomes" id="UP000008909"/>
    </source>
</evidence>
<dbReference type="GO" id="GO:0035097">
    <property type="term" value="C:histone methyltransferase complex"/>
    <property type="evidence" value="ECO:0007669"/>
    <property type="project" value="TreeGrafter"/>
</dbReference>
<name>G7YI56_CLOSI</name>
<gene>
    <name evidence="1" type="ORF">CLF_108501</name>
</gene>
<organism evidence="1 2">
    <name type="scientific">Clonorchis sinensis</name>
    <name type="common">Chinese liver fluke</name>
    <dbReference type="NCBI Taxonomy" id="79923"/>
    <lineage>
        <taxon>Eukaryota</taxon>
        <taxon>Metazoa</taxon>
        <taxon>Spiralia</taxon>
        <taxon>Lophotrochozoa</taxon>
        <taxon>Platyhelminthes</taxon>
        <taxon>Trematoda</taxon>
        <taxon>Digenea</taxon>
        <taxon>Opisthorchiida</taxon>
        <taxon>Opisthorchiata</taxon>
        <taxon>Opisthorchiidae</taxon>
        <taxon>Clonorchis</taxon>
    </lineage>
</organism>
<dbReference type="InterPro" id="IPR043536">
    <property type="entry name" value="HCF1/2"/>
</dbReference>
<proteinExistence type="predicted"/>
<dbReference type="Gene3D" id="2.120.10.80">
    <property type="entry name" value="Kelch-type beta propeller"/>
    <property type="match status" value="1"/>
</dbReference>
<dbReference type="PANTHER" id="PTHR46003:SF1">
    <property type="entry name" value="HOST CELL FACTOR"/>
    <property type="match status" value="1"/>
</dbReference>
<dbReference type="SUPFAM" id="SSF117281">
    <property type="entry name" value="Kelch motif"/>
    <property type="match status" value="1"/>
</dbReference>
<dbReference type="Proteomes" id="UP000008909">
    <property type="component" value="Unassembled WGS sequence"/>
</dbReference>
<keyword evidence="2" id="KW-1185">Reference proteome</keyword>
<dbReference type="GO" id="GO:0003713">
    <property type="term" value="F:transcription coactivator activity"/>
    <property type="evidence" value="ECO:0007669"/>
    <property type="project" value="TreeGrafter"/>
</dbReference>
<reference key="2">
    <citation type="submission" date="2011-10" db="EMBL/GenBank/DDBJ databases">
        <title>The genome and transcriptome sequence of Clonorchis sinensis provide insights into the carcinogenic liver fluke.</title>
        <authorList>
            <person name="Wang X."/>
            <person name="Huang Y."/>
            <person name="Chen W."/>
            <person name="Liu H."/>
            <person name="Guo L."/>
            <person name="Chen Y."/>
            <person name="Luo F."/>
            <person name="Zhou W."/>
            <person name="Sun J."/>
            <person name="Mao Q."/>
            <person name="Liang P."/>
            <person name="Zhou C."/>
            <person name="Tian Y."/>
            <person name="Men J."/>
            <person name="Lv X."/>
            <person name="Huang L."/>
            <person name="Zhou J."/>
            <person name="Hu Y."/>
            <person name="Li R."/>
            <person name="Zhang F."/>
            <person name="Lei H."/>
            <person name="Li X."/>
            <person name="Hu X."/>
            <person name="Liang C."/>
            <person name="Xu J."/>
            <person name="Wu Z."/>
            <person name="Yu X."/>
        </authorList>
    </citation>
    <scope>NUCLEOTIDE SEQUENCE</scope>
    <source>
        <strain>Henan</strain>
    </source>
</reference>
<protein>
    <submittedName>
        <fullName evidence="1">Host cell factor</fullName>
    </submittedName>
</protein>
<accession>G7YI56</accession>
<evidence type="ECO:0000313" key="1">
    <source>
        <dbReference type="EMBL" id="GAA52639.1"/>
    </source>
</evidence>
<reference evidence="1" key="1">
    <citation type="journal article" date="2011" name="Genome Biol.">
        <title>The draft genome of the carcinogenic human liver fluke Clonorchis sinensis.</title>
        <authorList>
            <person name="Wang X."/>
            <person name="Chen W."/>
            <person name="Huang Y."/>
            <person name="Sun J."/>
            <person name="Men J."/>
            <person name="Liu H."/>
            <person name="Luo F."/>
            <person name="Guo L."/>
            <person name="Lv X."/>
            <person name="Deng C."/>
            <person name="Zhou C."/>
            <person name="Fan Y."/>
            <person name="Li X."/>
            <person name="Huang L."/>
            <person name="Hu Y."/>
            <person name="Liang C."/>
            <person name="Hu X."/>
            <person name="Xu J."/>
            <person name="Yu X."/>
        </authorList>
    </citation>
    <scope>NUCLEOTIDE SEQUENCE [LARGE SCALE GENOMIC DNA]</scope>
    <source>
        <strain evidence="1">Henan</strain>
    </source>
</reference>
<dbReference type="AlphaFoldDB" id="G7YI56"/>
<sequence>MSAVYAISTNSSNYRAKIVYENEGSMTRSAKLFGLLRIGWHFVHQSTDKVRCTNIHWFFLGRSTFGESIFPGGDSSQLHHVRPFPLLTRVCSPNLIMSLWIPPMAPFIAEVIIVEYAHGAIISFYRQSFSQSIACEASLQCMDFSAIMMHNVTLHRLDEEDFDYWRDVKFIPYGCKIIRCVNSCRPTPESQRQTQLGSRSERSKLAFTSKHQRCTRYINALQEAKNTCTALHVYSVSGNNFLKILTRSGCSIGNRHSANTSGNEGTVDELHVFNTTSCQWLLPAVHGDIPPGCGASGMLVENNCVLLFGGMQEDGKYSNDLYELQASRIGYGFTLVGQKAFLTGGITNDSDDPKNNIPRYLNDLYTLEMRPNSSYVLAIAYQVLDGLIKKLRLLVYGGMSSDRLRDLWQFEIDSMNRVKPVVTGDPPAPLKLALHMEISKDIIIIIDSMTSVFNTDASLPYNHDLFESLIVKKRIKVDEEGT</sequence>